<dbReference type="KEGG" id="apln:108736728"/>
<dbReference type="AlphaFoldDB" id="A0A1W4WLJ4"/>
<feature type="region of interest" description="Disordered" evidence="1">
    <location>
        <begin position="112"/>
        <end position="136"/>
    </location>
</feature>
<evidence type="ECO:0000313" key="2">
    <source>
        <dbReference type="Proteomes" id="UP000192223"/>
    </source>
</evidence>
<proteinExistence type="predicted"/>
<sequence length="233" mass="26040">MKSQIESGFKTTFIATSDWPFGSRDLNPLDYELWNTLEEMAYRKRLKNLQSLRKSITQAAVEISLETFVEEQIIPESGCLSSGHLVLRYIHTHALAASVTIQLQLLSTTTHNSNNNKKTTALSENHNSSSRHGRTKQPVVSSTIIISVKAIAKQQPTHTAATSWRCSVYGMDDEDQGWRTTSVSMMVVVVMQVAAPLKSRTKIKAKAPGRRCLRRCRVGNTIVNWAPLQDIVT</sequence>
<dbReference type="Proteomes" id="UP000192223">
    <property type="component" value="Unplaced"/>
</dbReference>
<dbReference type="Gene3D" id="3.30.420.10">
    <property type="entry name" value="Ribonuclease H-like superfamily/Ribonuclease H"/>
    <property type="match status" value="1"/>
</dbReference>
<dbReference type="GeneID" id="108736728"/>
<evidence type="ECO:0000313" key="3">
    <source>
        <dbReference type="RefSeq" id="XP_018324779.1"/>
    </source>
</evidence>
<dbReference type="RefSeq" id="XP_018324779.1">
    <property type="nucleotide sequence ID" value="XM_018469277.1"/>
</dbReference>
<organism evidence="2 3">
    <name type="scientific">Agrilus planipennis</name>
    <name type="common">Emerald ash borer</name>
    <name type="synonym">Agrilus marcopoli</name>
    <dbReference type="NCBI Taxonomy" id="224129"/>
    <lineage>
        <taxon>Eukaryota</taxon>
        <taxon>Metazoa</taxon>
        <taxon>Ecdysozoa</taxon>
        <taxon>Arthropoda</taxon>
        <taxon>Hexapoda</taxon>
        <taxon>Insecta</taxon>
        <taxon>Pterygota</taxon>
        <taxon>Neoptera</taxon>
        <taxon>Endopterygota</taxon>
        <taxon>Coleoptera</taxon>
        <taxon>Polyphaga</taxon>
        <taxon>Elateriformia</taxon>
        <taxon>Buprestoidea</taxon>
        <taxon>Buprestidae</taxon>
        <taxon>Agrilinae</taxon>
        <taxon>Agrilus</taxon>
    </lineage>
</organism>
<name>A0A1W4WLJ4_AGRPL</name>
<evidence type="ECO:0000256" key="1">
    <source>
        <dbReference type="SAM" id="MobiDB-lite"/>
    </source>
</evidence>
<dbReference type="GO" id="GO:0003676">
    <property type="term" value="F:nucleic acid binding"/>
    <property type="evidence" value="ECO:0007669"/>
    <property type="project" value="InterPro"/>
</dbReference>
<dbReference type="InterPro" id="IPR036397">
    <property type="entry name" value="RNaseH_sf"/>
</dbReference>
<accession>A0A1W4WLJ4</accession>
<gene>
    <name evidence="3" type="primary">LOC108736728</name>
</gene>
<keyword evidence="2" id="KW-1185">Reference proteome</keyword>
<dbReference type="InParanoid" id="A0A1W4WLJ4"/>
<dbReference type="OrthoDB" id="6766065at2759"/>
<reference evidence="3" key="1">
    <citation type="submission" date="2025-08" db="UniProtKB">
        <authorList>
            <consortium name="RefSeq"/>
        </authorList>
    </citation>
    <scope>IDENTIFICATION</scope>
    <source>
        <tissue evidence="3">Entire body</tissue>
    </source>
</reference>
<protein>
    <submittedName>
        <fullName evidence="3">Uncharacterized protein LOC108736728</fullName>
    </submittedName>
</protein>